<feature type="repeat" description="ANK" evidence="3">
    <location>
        <begin position="107"/>
        <end position="139"/>
    </location>
</feature>
<dbReference type="PANTHER" id="PTHR24173:SF74">
    <property type="entry name" value="ANKYRIN REPEAT DOMAIN-CONTAINING PROTEIN 16"/>
    <property type="match status" value="1"/>
</dbReference>
<dbReference type="Gene3D" id="1.25.40.20">
    <property type="entry name" value="Ankyrin repeat-containing domain"/>
    <property type="match status" value="1"/>
</dbReference>
<keyword evidence="1" id="KW-0677">Repeat</keyword>
<dbReference type="GeneID" id="109563910"/>
<evidence type="ECO:0000256" key="3">
    <source>
        <dbReference type="PROSITE-ProRule" id="PRU00023"/>
    </source>
</evidence>
<feature type="coiled-coil region" evidence="4">
    <location>
        <begin position="598"/>
        <end position="625"/>
    </location>
</feature>
<feature type="repeat" description="ANK" evidence="3">
    <location>
        <begin position="74"/>
        <end position="106"/>
    </location>
</feature>
<feature type="compositionally biased region" description="Polar residues" evidence="5">
    <location>
        <begin position="427"/>
        <end position="445"/>
    </location>
</feature>
<accession>A0ABM4SWL0</accession>
<organism evidence="6 7">
    <name type="scientific">Bos indicus</name>
    <name type="common">Zebu</name>
    <dbReference type="NCBI Taxonomy" id="9915"/>
    <lineage>
        <taxon>Eukaryota</taxon>
        <taxon>Metazoa</taxon>
        <taxon>Chordata</taxon>
        <taxon>Craniata</taxon>
        <taxon>Vertebrata</taxon>
        <taxon>Euteleostomi</taxon>
        <taxon>Mammalia</taxon>
        <taxon>Eutheria</taxon>
        <taxon>Laurasiatheria</taxon>
        <taxon>Artiodactyla</taxon>
        <taxon>Ruminantia</taxon>
        <taxon>Pecora</taxon>
        <taxon>Bovidae</taxon>
        <taxon>Bovinae</taxon>
        <taxon>Bos</taxon>
    </lineage>
</organism>
<dbReference type="Pfam" id="PF13637">
    <property type="entry name" value="Ank_4"/>
    <property type="match status" value="1"/>
</dbReference>
<evidence type="ECO:0000256" key="4">
    <source>
        <dbReference type="SAM" id="Coils"/>
    </source>
</evidence>
<proteinExistence type="predicted"/>
<dbReference type="InterPro" id="IPR002110">
    <property type="entry name" value="Ankyrin_rpt"/>
</dbReference>
<dbReference type="Pfam" id="PF12796">
    <property type="entry name" value="Ank_2"/>
    <property type="match status" value="1"/>
</dbReference>
<dbReference type="PROSITE" id="PS50297">
    <property type="entry name" value="ANK_REP_REGION"/>
    <property type="match status" value="3"/>
</dbReference>
<dbReference type="InterPro" id="IPR036770">
    <property type="entry name" value="Ankyrin_rpt-contain_sf"/>
</dbReference>
<evidence type="ECO:0000313" key="6">
    <source>
        <dbReference type="Proteomes" id="UP001652663"/>
    </source>
</evidence>
<feature type="region of interest" description="Disordered" evidence="5">
    <location>
        <begin position="420"/>
        <end position="485"/>
    </location>
</feature>
<keyword evidence="6" id="KW-1185">Reference proteome</keyword>
<feature type="compositionally biased region" description="Basic residues" evidence="5">
    <location>
        <begin position="266"/>
        <end position="280"/>
    </location>
</feature>
<feature type="region of interest" description="Disordered" evidence="5">
    <location>
        <begin position="505"/>
        <end position="562"/>
    </location>
</feature>
<feature type="compositionally biased region" description="Basic and acidic residues" evidence="5">
    <location>
        <begin position="181"/>
        <end position="197"/>
    </location>
</feature>
<sequence length="630" mass="69385">MSQQDAVAALSERLLIAAYKGQTENVVQLINKGAKVAVTKHGRTPLHLAANKGHLSVVQILLKAGCDLDVQDDGDQTALHRATVVGNTEVIAALIQEGCALDRQDKAGDTALHIAAALNHKKVVKILLEAGADGTIVNNAGRTPLETARYHNNPEVALLLTKAPQVLRFSRGRSLRKKRERLKEERRAQSVPRDEVAQSKGSVSAGDTHSSEQAAPRKEEAREDVLSASPEPRAKDSRQRKSRPKVSAFSDPTPPADQQPGQQKNVHAHSHPKKRPRHRCSPPPPPHEFRAYQLYTLYRGKDGKVMQAPINGCRCEPLINKLENQLEATVEEIKAELVSVQDKMNVKLGHMENKTQHQMRVLDKLMVERLSAERTECLNRLQQHSDSEKHEGEKRQMSLVDELKTWCMLKIQNLELKLSGDSRASRTKSTPSTCESSTGVDQSVVTAGPVAASDSSPQVVRPKEKALSSTATHRLQQQELSSSDCTGSRLRNVKVQTASLPLKETARCDPQAGPCVDRGTQTKKSGKSGQTRHRGQQPAVSTAGGQPLPSAAGGEQTAPHVRDTSQALELTQYFFEAVSTQMEKWYERKIEEARSQASQKAQQDKATLEEHIKSLEEELAKLRTKVQKEN</sequence>
<dbReference type="SUPFAM" id="SSF48403">
    <property type="entry name" value="Ankyrin repeat"/>
    <property type="match status" value="1"/>
</dbReference>
<dbReference type="SMART" id="SM00248">
    <property type="entry name" value="ANK"/>
    <property type="match status" value="5"/>
</dbReference>
<dbReference type="PRINTS" id="PR01415">
    <property type="entry name" value="ANKYRIN"/>
</dbReference>
<dbReference type="RefSeq" id="XP_070652178.1">
    <property type="nucleotide sequence ID" value="XM_070796077.1"/>
</dbReference>
<name>A0ABM4SWL0_BOSIN</name>
<feature type="compositionally biased region" description="Basic residues" evidence="5">
    <location>
        <begin position="524"/>
        <end position="535"/>
    </location>
</feature>
<feature type="repeat" description="ANK" evidence="3">
    <location>
        <begin position="41"/>
        <end position="73"/>
    </location>
</feature>
<feature type="region of interest" description="Disordered" evidence="5">
    <location>
        <begin position="178"/>
        <end position="288"/>
    </location>
</feature>
<dbReference type="PANTHER" id="PTHR24173">
    <property type="entry name" value="ANKYRIN REPEAT CONTAINING"/>
    <property type="match status" value="1"/>
</dbReference>
<gene>
    <name evidence="7" type="primary">ANKRD6</name>
</gene>
<keyword evidence="4" id="KW-0175">Coiled coil</keyword>
<dbReference type="Proteomes" id="UP001652663">
    <property type="component" value="Chromosome 9"/>
</dbReference>
<evidence type="ECO:0000256" key="2">
    <source>
        <dbReference type="ARBA" id="ARBA00023043"/>
    </source>
</evidence>
<keyword evidence="2 3" id="KW-0040">ANK repeat</keyword>
<feature type="compositionally biased region" description="Basic and acidic residues" evidence="5">
    <location>
        <begin position="215"/>
        <end position="225"/>
    </location>
</feature>
<feature type="compositionally biased region" description="Polar residues" evidence="5">
    <location>
        <begin position="199"/>
        <end position="213"/>
    </location>
</feature>
<feature type="compositionally biased region" description="Polar residues" evidence="5">
    <location>
        <begin position="467"/>
        <end position="485"/>
    </location>
</feature>
<reference evidence="7" key="1">
    <citation type="submission" date="2025-08" db="UniProtKB">
        <authorList>
            <consortium name="RefSeq"/>
        </authorList>
    </citation>
    <scope>IDENTIFICATION</scope>
    <source>
        <tissue evidence="7">Blood</tissue>
    </source>
</reference>
<protein>
    <submittedName>
        <fullName evidence="7">Ankyrin repeat domain-containing protein 6 isoform X9</fullName>
    </submittedName>
</protein>
<evidence type="ECO:0000313" key="7">
    <source>
        <dbReference type="RefSeq" id="XP_070652178.1"/>
    </source>
</evidence>
<evidence type="ECO:0000256" key="1">
    <source>
        <dbReference type="ARBA" id="ARBA00022737"/>
    </source>
</evidence>
<dbReference type="PROSITE" id="PS50088">
    <property type="entry name" value="ANK_REPEAT"/>
    <property type="match status" value="3"/>
</dbReference>
<evidence type="ECO:0000256" key="5">
    <source>
        <dbReference type="SAM" id="MobiDB-lite"/>
    </source>
</evidence>